<keyword evidence="2" id="KW-0732">Signal</keyword>
<dbReference type="InterPro" id="IPR045806">
    <property type="entry name" value="BAMBI_C"/>
</dbReference>
<feature type="domain" description="BMP and activin membrane-bound inhibitor C-terminal" evidence="4">
    <location>
        <begin position="161"/>
        <end position="200"/>
    </location>
</feature>
<evidence type="ECO:0000256" key="1">
    <source>
        <dbReference type="SAM" id="Phobius"/>
    </source>
</evidence>
<gene>
    <name evidence="6" type="primary">LOC106466167</name>
</gene>
<dbReference type="Pfam" id="PF19337">
    <property type="entry name" value="BAMBI_C"/>
    <property type="match status" value="1"/>
</dbReference>
<evidence type="ECO:0000313" key="5">
    <source>
        <dbReference type="Proteomes" id="UP000694941"/>
    </source>
</evidence>
<keyword evidence="1" id="KW-1133">Transmembrane helix</keyword>
<dbReference type="InterPro" id="IPR045860">
    <property type="entry name" value="Snake_toxin-like_sf"/>
</dbReference>
<proteinExistence type="predicted"/>
<evidence type="ECO:0000259" key="4">
    <source>
        <dbReference type="Pfam" id="PF19337"/>
    </source>
</evidence>
<accession>A0ABM1BH31</accession>
<dbReference type="SUPFAM" id="SSF57302">
    <property type="entry name" value="Snake toxin-like"/>
    <property type="match status" value="1"/>
</dbReference>
<dbReference type="Proteomes" id="UP000694941">
    <property type="component" value="Unplaced"/>
</dbReference>
<keyword evidence="5" id="KW-1185">Reference proteome</keyword>
<keyword evidence="1" id="KW-0812">Transmembrane</keyword>
<dbReference type="CDD" id="cd23576">
    <property type="entry name" value="TFP_LU_ECD_BAMBI"/>
    <property type="match status" value="1"/>
</dbReference>
<reference evidence="6" key="1">
    <citation type="submission" date="2025-08" db="UniProtKB">
        <authorList>
            <consortium name="RefSeq"/>
        </authorList>
    </citation>
    <scope>IDENTIFICATION</scope>
    <source>
        <tissue evidence="6">Muscle</tissue>
    </source>
</reference>
<protein>
    <submittedName>
        <fullName evidence="6">BMP and activin membrane-bound inhibitor homolog</fullName>
    </submittedName>
</protein>
<evidence type="ECO:0000256" key="2">
    <source>
        <dbReference type="SAM" id="SignalP"/>
    </source>
</evidence>
<dbReference type="InterPro" id="IPR045807">
    <property type="entry name" value="BAMBI_N"/>
</dbReference>
<dbReference type="RefSeq" id="XP_013781867.1">
    <property type="nucleotide sequence ID" value="XM_013926413.2"/>
</dbReference>
<dbReference type="Pfam" id="PF06211">
    <property type="entry name" value="BAMBI"/>
    <property type="match status" value="1"/>
</dbReference>
<evidence type="ECO:0000259" key="3">
    <source>
        <dbReference type="Pfam" id="PF06211"/>
    </source>
</evidence>
<dbReference type="GeneID" id="106466167"/>
<sequence>MKPKETTEGLFNLVCRSTLTLVVLFLAPVPKVEAEIRCYCNLPSCVNTGYMCKSSHNLCFSDNENGGYGNDLFRSRHGCLEYLNDQKKALCRVKGRSLRLSSRTPFKVFCCEEDMCNYGNSVDINIQVHTRANHSFPEGIYDYDDEYFIKSDNVREGSLEGGLWFRAAVIAVPIAGSCILVILILLAVRMLRKDSRRQQQLLELRQQRHFKACLLLGDYGYRENLEKHNQKIDKNGSRGEMYRNMNFILSHDNCYTHHSEKNFVFDKHLNNYTSISWLNWRLFKPNPTTIV</sequence>
<name>A0ABM1BH31_LIMPO</name>
<organism evidence="5 6">
    <name type="scientific">Limulus polyphemus</name>
    <name type="common">Atlantic horseshoe crab</name>
    <dbReference type="NCBI Taxonomy" id="6850"/>
    <lineage>
        <taxon>Eukaryota</taxon>
        <taxon>Metazoa</taxon>
        <taxon>Ecdysozoa</taxon>
        <taxon>Arthropoda</taxon>
        <taxon>Chelicerata</taxon>
        <taxon>Merostomata</taxon>
        <taxon>Xiphosura</taxon>
        <taxon>Limulidae</taxon>
        <taxon>Limulus</taxon>
    </lineage>
</organism>
<evidence type="ECO:0000313" key="6">
    <source>
        <dbReference type="RefSeq" id="XP_013781867.1"/>
    </source>
</evidence>
<feature type="signal peptide" evidence="2">
    <location>
        <begin position="1"/>
        <end position="34"/>
    </location>
</feature>
<feature type="chain" id="PRO_5045861575" evidence="2">
    <location>
        <begin position="35"/>
        <end position="291"/>
    </location>
</feature>
<dbReference type="Gene3D" id="2.10.60.10">
    <property type="entry name" value="CD59"/>
    <property type="match status" value="1"/>
</dbReference>
<feature type="domain" description="BMP and activin membrane-bound inhibitor N-terminal" evidence="3">
    <location>
        <begin position="32"/>
        <end position="119"/>
    </location>
</feature>
<keyword evidence="1" id="KW-0472">Membrane</keyword>
<feature type="transmembrane region" description="Helical" evidence="1">
    <location>
        <begin position="163"/>
        <end position="188"/>
    </location>
</feature>